<dbReference type="InterPro" id="IPR036188">
    <property type="entry name" value="FAD/NAD-bd_sf"/>
</dbReference>
<evidence type="ECO:0000313" key="4">
    <source>
        <dbReference type="Proteomes" id="UP000319342"/>
    </source>
</evidence>
<dbReference type="AlphaFoldDB" id="A0A518CW26"/>
<sequence>MPPQDVQIHLAPGAFADPVLDRAAVLDAVCARIDVRPDRIAHVQPLKLSFDARPRQRRWQLATRVWLVGEERDVPAAPVPPALERPAQGAARVVVVGAGPAGMFGALELAAAGFAVTLLDRGGDVQQRRRPLARANRGQGIDPNSNYCFGEGGAGTYSDGKLYTRSGDKREVRAILQLLVAHGARADIAYQWRPHIGSNKLPEVVKALRETLVSGGVDVRYQTRATRIECTDGERGARSVRAVHTVSTAEDSNDGTERLECDAVVLATGHSAPDALAMAVEAGARLVPKGFAMGVRGEHPQPWLDRHQYGGLAETCELPAAFYELVQQADGRGVYSFCMCPGGWIVPASTADDRLVVNGMSLSRRDSPHANSGLVVAIEPEDWCGARAERWGWRERLPELPPAPDEPADDPLYGVRLQEALERRAAVVGGGHGRAPAQRVDQFVDGVASSDTLPTSYVPGLQPTDLREVLPRGMALRLRYGLIGFDHRMPGFVSEIGQLVGVESRTSSPVRIPRDDETLMSPDVVGLFPAGEGAGYAGGIVSAAIDGRRVARAVAQRFASRPS</sequence>
<dbReference type="Pfam" id="PF07992">
    <property type="entry name" value="Pyr_redox_2"/>
    <property type="match status" value="1"/>
</dbReference>
<feature type="domain" description="FAD-dependent protein C-terminal" evidence="2">
    <location>
        <begin position="291"/>
        <end position="506"/>
    </location>
</feature>
<proteinExistence type="predicted"/>
<evidence type="ECO:0000259" key="1">
    <source>
        <dbReference type="Pfam" id="PF07992"/>
    </source>
</evidence>
<dbReference type="InterPro" id="IPR023753">
    <property type="entry name" value="FAD/NAD-binding_dom"/>
</dbReference>
<dbReference type="Gene3D" id="3.50.50.60">
    <property type="entry name" value="FAD/NAD(P)-binding domain"/>
    <property type="match status" value="2"/>
</dbReference>
<evidence type="ECO:0000259" key="2">
    <source>
        <dbReference type="Pfam" id="PF21688"/>
    </source>
</evidence>
<dbReference type="PANTHER" id="PTHR42842:SF3">
    <property type="entry name" value="FAD_NAD(P)-BINDING OXIDOREDUCTASE FAMILY PROTEIN"/>
    <property type="match status" value="1"/>
</dbReference>
<dbReference type="EMBL" id="CP036290">
    <property type="protein sequence ID" value="QDU83429.1"/>
    <property type="molecule type" value="Genomic_DNA"/>
</dbReference>
<dbReference type="Proteomes" id="UP000319342">
    <property type="component" value="Chromosome"/>
</dbReference>
<gene>
    <name evidence="3" type="ORF">Pla163_05280</name>
</gene>
<dbReference type="InterPro" id="IPR028348">
    <property type="entry name" value="FAD-binding_protein"/>
</dbReference>
<reference evidence="3 4" key="1">
    <citation type="submission" date="2019-02" db="EMBL/GenBank/DDBJ databases">
        <title>Deep-cultivation of Planctomycetes and their phenomic and genomic characterization uncovers novel biology.</title>
        <authorList>
            <person name="Wiegand S."/>
            <person name="Jogler M."/>
            <person name="Boedeker C."/>
            <person name="Pinto D."/>
            <person name="Vollmers J."/>
            <person name="Rivas-Marin E."/>
            <person name="Kohn T."/>
            <person name="Peeters S.H."/>
            <person name="Heuer A."/>
            <person name="Rast P."/>
            <person name="Oberbeckmann S."/>
            <person name="Bunk B."/>
            <person name="Jeske O."/>
            <person name="Meyerdierks A."/>
            <person name="Storesund J.E."/>
            <person name="Kallscheuer N."/>
            <person name="Luecker S."/>
            <person name="Lage O.M."/>
            <person name="Pohl T."/>
            <person name="Merkel B.J."/>
            <person name="Hornburger P."/>
            <person name="Mueller R.-W."/>
            <person name="Bruemmer F."/>
            <person name="Labrenz M."/>
            <person name="Spormann A.M."/>
            <person name="Op den Camp H."/>
            <person name="Overmann J."/>
            <person name="Amann R."/>
            <person name="Jetten M.S.M."/>
            <person name="Mascher T."/>
            <person name="Medema M.H."/>
            <person name="Devos D.P."/>
            <person name="Kaster A.-K."/>
            <person name="Ovreas L."/>
            <person name="Rohde M."/>
            <person name="Galperin M.Y."/>
            <person name="Jogler C."/>
        </authorList>
    </citation>
    <scope>NUCLEOTIDE SEQUENCE [LARGE SCALE GENOMIC DNA]</scope>
    <source>
        <strain evidence="3 4">Pla163</strain>
    </source>
</reference>
<dbReference type="SUPFAM" id="SSF51905">
    <property type="entry name" value="FAD/NAD(P)-binding domain"/>
    <property type="match status" value="1"/>
</dbReference>
<protein>
    <submittedName>
        <fullName evidence="3">Glutamate synthase subunit beta</fullName>
    </submittedName>
</protein>
<dbReference type="PIRSF" id="PIRSF038984">
    <property type="entry name" value="FAD_binding_protein"/>
    <property type="match status" value="1"/>
</dbReference>
<accession>A0A518CW26</accession>
<dbReference type="InterPro" id="IPR049516">
    <property type="entry name" value="FAD-depend_C"/>
</dbReference>
<dbReference type="GO" id="GO:0016491">
    <property type="term" value="F:oxidoreductase activity"/>
    <property type="evidence" value="ECO:0007669"/>
    <property type="project" value="InterPro"/>
</dbReference>
<dbReference type="RefSeq" id="WP_419186234.1">
    <property type="nucleotide sequence ID" value="NZ_CP036290.1"/>
</dbReference>
<dbReference type="Pfam" id="PF21688">
    <property type="entry name" value="FAD-depend_C"/>
    <property type="match status" value="1"/>
</dbReference>
<feature type="domain" description="FAD/NAD(P)-binding" evidence="1">
    <location>
        <begin position="92"/>
        <end position="274"/>
    </location>
</feature>
<keyword evidence="4" id="KW-1185">Reference proteome</keyword>
<dbReference type="PANTHER" id="PTHR42842">
    <property type="entry name" value="FAD/NAD(P)-BINDING OXIDOREDUCTASE"/>
    <property type="match status" value="1"/>
</dbReference>
<evidence type="ECO:0000313" key="3">
    <source>
        <dbReference type="EMBL" id="QDU83429.1"/>
    </source>
</evidence>
<organism evidence="3 4">
    <name type="scientific">Rohdeia mirabilis</name>
    <dbReference type="NCBI Taxonomy" id="2528008"/>
    <lineage>
        <taxon>Bacteria</taxon>
        <taxon>Pseudomonadati</taxon>
        <taxon>Planctomycetota</taxon>
        <taxon>Planctomycetia</taxon>
        <taxon>Planctomycetia incertae sedis</taxon>
        <taxon>Rohdeia</taxon>
    </lineage>
</organism>
<name>A0A518CW26_9BACT</name>